<sequence>MLFSSPPNSQSPQVIVKEEKEVIRAAHCTNDQTSRIVSWDDVLDGSFKKKHARKKAETATSLEEQVHVWNVVACGFSDPQAVRDYVLNHTAGELGNLSLIGSPPKRLRREEKTSGSAPTPKGRMLSMWNTLHEHKHSAIFLHPVTDRDAPGYSRAVFWYL</sequence>
<dbReference type="SUPFAM" id="SSF47370">
    <property type="entry name" value="Bromodomain"/>
    <property type="match status" value="1"/>
</dbReference>
<accession>A0A3P7JKS5</accession>
<proteinExistence type="predicted"/>
<dbReference type="InterPro" id="IPR036427">
    <property type="entry name" value="Bromodomain-like_sf"/>
</dbReference>
<reference evidence="3 4" key="1">
    <citation type="submission" date="2018-11" db="EMBL/GenBank/DDBJ databases">
        <authorList>
            <consortium name="Pathogen Informatics"/>
        </authorList>
    </citation>
    <scope>NUCLEOTIDE SEQUENCE [LARGE SCALE GENOMIC DNA]</scope>
</reference>
<dbReference type="EMBL" id="UYYB01127372">
    <property type="protein sequence ID" value="VDM84076.1"/>
    <property type="molecule type" value="Genomic_DNA"/>
</dbReference>
<evidence type="ECO:0000256" key="1">
    <source>
        <dbReference type="ARBA" id="ARBA00023117"/>
    </source>
</evidence>
<protein>
    <submittedName>
        <fullName evidence="3">Uncharacterized protein</fullName>
    </submittedName>
</protein>
<feature type="region of interest" description="Disordered" evidence="2">
    <location>
        <begin position="101"/>
        <end position="123"/>
    </location>
</feature>
<evidence type="ECO:0000313" key="3">
    <source>
        <dbReference type="EMBL" id="VDM84076.1"/>
    </source>
</evidence>
<name>A0A3P7JKS5_STRVU</name>
<gene>
    <name evidence="3" type="ORF">SVUK_LOCUS19074</name>
</gene>
<dbReference type="Proteomes" id="UP000270094">
    <property type="component" value="Unassembled WGS sequence"/>
</dbReference>
<organism evidence="3 4">
    <name type="scientific">Strongylus vulgaris</name>
    <name type="common">Blood worm</name>
    <dbReference type="NCBI Taxonomy" id="40348"/>
    <lineage>
        <taxon>Eukaryota</taxon>
        <taxon>Metazoa</taxon>
        <taxon>Ecdysozoa</taxon>
        <taxon>Nematoda</taxon>
        <taxon>Chromadorea</taxon>
        <taxon>Rhabditida</taxon>
        <taxon>Rhabditina</taxon>
        <taxon>Rhabditomorpha</taxon>
        <taxon>Strongyloidea</taxon>
        <taxon>Strongylidae</taxon>
        <taxon>Strongylus</taxon>
    </lineage>
</organism>
<keyword evidence="4" id="KW-1185">Reference proteome</keyword>
<dbReference type="AlphaFoldDB" id="A0A3P7JKS5"/>
<keyword evidence="1" id="KW-0103">Bromodomain</keyword>
<evidence type="ECO:0000313" key="4">
    <source>
        <dbReference type="Proteomes" id="UP000270094"/>
    </source>
</evidence>
<evidence type="ECO:0000256" key="2">
    <source>
        <dbReference type="SAM" id="MobiDB-lite"/>
    </source>
</evidence>
<dbReference type="OrthoDB" id="5871597at2759"/>